<dbReference type="InterPro" id="IPR036162">
    <property type="entry name" value="Resolvase-like_N_sf"/>
</dbReference>
<dbReference type="Proteomes" id="UP000064844">
    <property type="component" value="Chromosome"/>
</dbReference>
<dbReference type="PATRIC" id="fig|1297617.4.peg.1318"/>
<dbReference type="InterPro" id="IPR006119">
    <property type="entry name" value="Resolv_N"/>
</dbReference>
<evidence type="ECO:0000259" key="3">
    <source>
        <dbReference type="PROSITE" id="PS51737"/>
    </source>
</evidence>
<sequence>MNETAPRVIKIPAKPESVRQAELQRQLRVAAYCRVSTKEEDQANSYEAQKEYYTDKIMSNPVWTMAGIFADKGITGTSVKKREDFMRMIRHCRQRKIDVVLTKSVSRFARNTVDCLYYTRALKELGIAVIFEKENINSLEEDSELRITLSGAFAQSESESISANVTWGKRRAMESGKATIQYKYLYGYRRGTDDKPEIIPEEAEAVRWIYERYLAGASTRMLRDELHEQGVIYAEKSPQWTLPHIKSILRNEKYCGDVLMQKTFQQDVINRKVIKNTGQLPMYLIENHHEGIVSREKYNAVQAEMARRKAAKSPSKRATTGLSAYTSRYALSDRLVCGECGTLYRRCTWTRPDGKRVVWRCVSRLDYGKKYCHSSPTLDEAPLQQAIIAALNTVLPDLDGRIRQITEALEAEVIPFPGSGMSLGDIDRRLAELEAQFQRLLEKAADDPIAYGDQFKEILEEQTALKELRATILAESREHAEADRRIRDAAGMLENAVPHITEWDESAIRQLVAQVKVLSKNEISVTLKSGIEIRQSISN</sequence>
<dbReference type="GO" id="GO:0000150">
    <property type="term" value="F:DNA strand exchange activity"/>
    <property type="evidence" value="ECO:0007669"/>
    <property type="project" value="InterPro"/>
</dbReference>
<evidence type="ECO:0000259" key="2">
    <source>
        <dbReference type="PROSITE" id="PS51736"/>
    </source>
</evidence>
<name>A0A0S2W2Z4_9FIRM</name>
<evidence type="ECO:0000313" key="5">
    <source>
        <dbReference type="Proteomes" id="UP000064844"/>
    </source>
</evidence>
<dbReference type="PANTHER" id="PTHR30461:SF23">
    <property type="entry name" value="DNA RECOMBINASE-RELATED"/>
    <property type="match status" value="1"/>
</dbReference>
<dbReference type="InterPro" id="IPR038109">
    <property type="entry name" value="DNA_bind_recomb_sf"/>
</dbReference>
<dbReference type="RefSeq" id="WP_058117499.1">
    <property type="nucleotide sequence ID" value="NZ_CP011307.1"/>
</dbReference>
<feature type="domain" description="Resolvase/invertase-type recombinase catalytic" evidence="2">
    <location>
        <begin position="28"/>
        <end position="176"/>
    </location>
</feature>
<feature type="domain" description="Recombinase" evidence="3">
    <location>
        <begin position="185"/>
        <end position="311"/>
    </location>
</feature>
<dbReference type="SMART" id="SM00857">
    <property type="entry name" value="Resolvase"/>
    <property type="match status" value="1"/>
</dbReference>
<dbReference type="PROSITE" id="PS51736">
    <property type="entry name" value="RECOMBINASES_3"/>
    <property type="match status" value="1"/>
</dbReference>
<feature type="coiled-coil region" evidence="1">
    <location>
        <begin position="423"/>
        <end position="485"/>
    </location>
</feature>
<reference evidence="4 5" key="1">
    <citation type="journal article" date="2015" name="Nat. Commun.">
        <title>Production of butyrate from lysine and the Amadori product fructoselysine by a human gut commensal.</title>
        <authorList>
            <person name="Bui T.P."/>
            <person name="Ritari J."/>
            <person name="Boeren S."/>
            <person name="de Waard P."/>
            <person name="Plugge C.M."/>
            <person name="de Vos W.M."/>
        </authorList>
    </citation>
    <scope>NUCLEOTIDE SEQUENCE [LARGE SCALE GENOMIC DNA]</scope>
    <source>
        <strain evidence="4 5">AF211</strain>
    </source>
</reference>
<dbReference type="Gene3D" id="3.90.1750.20">
    <property type="entry name" value="Putative Large Serine Recombinase, Chain B, Domain 2"/>
    <property type="match status" value="1"/>
</dbReference>
<dbReference type="GO" id="GO:0003677">
    <property type="term" value="F:DNA binding"/>
    <property type="evidence" value="ECO:0007669"/>
    <property type="project" value="InterPro"/>
</dbReference>
<accession>A0A0S2W2Z4</accession>
<keyword evidence="1" id="KW-0175">Coiled coil</keyword>
<evidence type="ECO:0000313" key="4">
    <source>
        <dbReference type="EMBL" id="ALP93683.1"/>
    </source>
</evidence>
<proteinExistence type="predicted"/>
<keyword evidence="5" id="KW-1185">Reference proteome</keyword>
<dbReference type="AlphaFoldDB" id="A0A0S2W2Z4"/>
<evidence type="ECO:0000256" key="1">
    <source>
        <dbReference type="SAM" id="Coils"/>
    </source>
</evidence>
<dbReference type="KEGG" id="ibu:IB211_01290"/>
<dbReference type="EMBL" id="CP011307">
    <property type="protein sequence ID" value="ALP93683.1"/>
    <property type="molecule type" value="Genomic_DNA"/>
</dbReference>
<dbReference type="InterPro" id="IPR025827">
    <property type="entry name" value="Zn_ribbon_recom_dom"/>
</dbReference>
<dbReference type="SUPFAM" id="SSF53041">
    <property type="entry name" value="Resolvase-like"/>
    <property type="match status" value="1"/>
</dbReference>
<gene>
    <name evidence="4" type="ORF">IB211_01290</name>
</gene>
<dbReference type="CDD" id="cd00338">
    <property type="entry name" value="Ser_Recombinase"/>
    <property type="match status" value="1"/>
</dbReference>
<dbReference type="Gene3D" id="3.40.50.1390">
    <property type="entry name" value="Resolvase, N-terminal catalytic domain"/>
    <property type="match status" value="1"/>
</dbReference>
<dbReference type="InterPro" id="IPR011109">
    <property type="entry name" value="DNA_bind_recombinase_dom"/>
</dbReference>
<dbReference type="PROSITE" id="PS51737">
    <property type="entry name" value="RECOMBINASE_DNA_BIND"/>
    <property type="match status" value="1"/>
</dbReference>
<dbReference type="STRING" id="1297617.IB211_01290"/>
<dbReference type="Pfam" id="PF13408">
    <property type="entry name" value="Zn_ribbon_recom"/>
    <property type="match status" value="1"/>
</dbReference>
<dbReference type="Pfam" id="PF07508">
    <property type="entry name" value="Recombinase"/>
    <property type="match status" value="1"/>
</dbReference>
<dbReference type="InterPro" id="IPR050639">
    <property type="entry name" value="SSR_resolvase"/>
</dbReference>
<dbReference type="PANTHER" id="PTHR30461">
    <property type="entry name" value="DNA-INVERTASE FROM LAMBDOID PROPHAGE"/>
    <property type="match status" value="1"/>
</dbReference>
<protein>
    <submittedName>
        <fullName evidence="4">Recombinase</fullName>
    </submittedName>
</protein>
<organism evidence="4 5">
    <name type="scientific">Intestinimonas butyriciproducens</name>
    <dbReference type="NCBI Taxonomy" id="1297617"/>
    <lineage>
        <taxon>Bacteria</taxon>
        <taxon>Bacillati</taxon>
        <taxon>Bacillota</taxon>
        <taxon>Clostridia</taxon>
        <taxon>Eubacteriales</taxon>
        <taxon>Intestinimonas</taxon>
    </lineage>
</organism>
<dbReference type="Pfam" id="PF00239">
    <property type="entry name" value="Resolvase"/>
    <property type="match status" value="1"/>
</dbReference>
<reference evidence="5" key="2">
    <citation type="submission" date="2015-04" db="EMBL/GenBank/DDBJ databases">
        <title>A butyrogenic pathway from the amino acid lysine in a human gut commensal.</title>
        <authorList>
            <person name="de Vos W.M."/>
            <person name="Bui N.T.P."/>
            <person name="Plugge C.M."/>
            <person name="Ritari J."/>
        </authorList>
    </citation>
    <scope>NUCLEOTIDE SEQUENCE [LARGE SCALE GENOMIC DNA]</scope>
    <source>
        <strain evidence="5">AF211</strain>
    </source>
</reference>